<dbReference type="EMBL" id="JBHUKU010000009">
    <property type="protein sequence ID" value="MFD2460471.1"/>
    <property type="molecule type" value="Genomic_DNA"/>
</dbReference>
<proteinExistence type="predicted"/>
<accession>A0ABW5GHZ6</accession>
<dbReference type="RefSeq" id="WP_345393456.1">
    <property type="nucleotide sequence ID" value="NZ_BAABHG010000006.1"/>
</dbReference>
<reference evidence="2" key="1">
    <citation type="journal article" date="2019" name="Int. J. Syst. Evol. Microbiol.">
        <title>The Global Catalogue of Microorganisms (GCM) 10K type strain sequencing project: providing services to taxonomists for standard genome sequencing and annotation.</title>
        <authorList>
            <consortium name="The Broad Institute Genomics Platform"/>
            <consortium name="The Broad Institute Genome Sequencing Center for Infectious Disease"/>
            <person name="Wu L."/>
            <person name="Ma J."/>
        </authorList>
    </citation>
    <scope>NUCLEOTIDE SEQUENCE [LARGE SCALE GENOMIC DNA]</scope>
    <source>
        <strain evidence="2">CGMCC 4.7643</strain>
    </source>
</reference>
<dbReference type="InterPro" id="IPR019933">
    <property type="entry name" value="DivIVA_domain"/>
</dbReference>
<sequence length="108" mass="11899">MAVTAIEARTIQFDRAPIGTRGYYEPQVDAFLERVAATLDGEDDLTAADVHDVAFSRAPLSKRGYDHAAVDAFLRLCETTLADTGGSGTCHLAPPLEHTHNRRGFWRR</sequence>
<evidence type="ECO:0000313" key="1">
    <source>
        <dbReference type="EMBL" id="MFD2460471.1"/>
    </source>
</evidence>
<dbReference type="Gene3D" id="6.10.250.660">
    <property type="match status" value="2"/>
</dbReference>
<comment type="caution">
    <text evidence="1">The sequence shown here is derived from an EMBL/GenBank/DDBJ whole genome shotgun (WGS) entry which is preliminary data.</text>
</comment>
<organism evidence="1 2">
    <name type="scientific">Amycolatopsis samaneae</name>
    <dbReference type="NCBI Taxonomy" id="664691"/>
    <lineage>
        <taxon>Bacteria</taxon>
        <taxon>Bacillati</taxon>
        <taxon>Actinomycetota</taxon>
        <taxon>Actinomycetes</taxon>
        <taxon>Pseudonocardiales</taxon>
        <taxon>Pseudonocardiaceae</taxon>
        <taxon>Amycolatopsis</taxon>
    </lineage>
</organism>
<name>A0ABW5GHZ6_9PSEU</name>
<gene>
    <name evidence="1" type="ORF">ACFSYJ_17820</name>
</gene>
<dbReference type="NCBIfam" id="TIGR03544">
    <property type="entry name" value="DivI1A_domain"/>
    <property type="match status" value="2"/>
</dbReference>
<evidence type="ECO:0000313" key="2">
    <source>
        <dbReference type="Proteomes" id="UP001597419"/>
    </source>
</evidence>
<dbReference type="Proteomes" id="UP001597419">
    <property type="component" value="Unassembled WGS sequence"/>
</dbReference>
<keyword evidence="2" id="KW-1185">Reference proteome</keyword>
<protein>
    <submittedName>
        <fullName evidence="1">DivIVA domain-containing protein</fullName>
    </submittedName>
</protein>